<sequence length="103" mass="12014">MQKYQKRLKQTDFYDLKTGNAGRRPTGQSCERATMFNDDRFLKLTHLFNTPKYECIFFSNTSAQLLVRQLQHNLFKTVSTTNIMCMTLHPGRRGSSACELEEK</sequence>
<evidence type="ECO:0000313" key="1">
    <source>
        <dbReference type="EMBL" id="GFR11783.1"/>
    </source>
</evidence>
<keyword evidence="2" id="KW-1185">Reference proteome</keyword>
<dbReference type="AlphaFoldDB" id="A0A8X6J642"/>
<dbReference type="EMBL" id="BMAO01026704">
    <property type="protein sequence ID" value="GFR11783.1"/>
    <property type="molecule type" value="Genomic_DNA"/>
</dbReference>
<accession>A0A8X6J642</accession>
<evidence type="ECO:0000313" key="2">
    <source>
        <dbReference type="Proteomes" id="UP000887116"/>
    </source>
</evidence>
<proteinExistence type="predicted"/>
<dbReference type="Proteomes" id="UP000887116">
    <property type="component" value="Unassembled WGS sequence"/>
</dbReference>
<reference evidence="1" key="1">
    <citation type="submission" date="2020-07" db="EMBL/GenBank/DDBJ databases">
        <title>Multicomponent nature underlies the extraordinary mechanical properties of spider dragline silk.</title>
        <authorList>
            <person name="Kono N."/>
            <person name="Nakamura H."/>
            <person name="Mori M."/>
            <person name="Yoshida Y."/>
            <person name="Ohtoshi R."/>
            <person name="Malay A.D."/>
            <person name="Moran D.A.P."/>
            <person name="Tomita M."/>
            <person name="Numata K."/>
            <person name="Arakawa K."/>
        </authorList>
    </citation>
    <scope>NUCLEOTIDE SEQUENCE</scope>
</reference>
<comment type="caution">
    <text evidence="1">The sequence shown here is derived from an EMBL/GenBank/DDBJ whole genome shotgun (WGS) entry which is preliminary data.</text>
</comment>
<protein>
    <submittedName>
        <fullName evidence="1">Uncharacterized protein</fullName>
    </submittedName>
</protein>
<gene>
    <name evidence="1" type="ORF">TNCT_50141</name>
</gene>
<organism evidence="1 2">
    <name type="scientific">Trichonephila clavata</name>
    <name type="common">Joro spider</name>
    <name type="synonym">Nephila clavata</name>
    <dbReference type="NCBI Taxonomy" id="2740835"/>
    <lineage>
        <taxon>Eukaryota</taxon>
        <taxon>Metazoa</taxon>
        <taxon>Ecdysozoa</taxon>
        <taxon>Arthropoda</taxon>
        <taxon>Chelicerata</taxon>
        <taxon>Arachnida</taxon>
        <taxon>Araneae</taxon>
        <taxon>Araneomorphae</taxon>
        <taxon>Entelegynae</taxon>
        <taxon>Araneoidea</taxon>
        <taxon>Nephilidae</taxon>
        <taxon>Trichonephila</taxon>
    </lineage>
</organism>
<name>A0A8X6J642_TRICU</name>